<evidence type="ECO:0000313" key="9">
    <source>
        <dbReference type="EMBL" id="PNT95779.1"/>
    </source>
</evidence>
<dbReference type="KEGG" id="cthd:CDO33_15425"/>
<dbReference type="RefSeq" id="WP_103082826.1">
    <property type="nucleotide sequence ID" value="NZ_CP021850.1"/>
</dbReference>
<comment type="caution">
    <text evidence="9">The sequence shown here is derived from an EMBL/GenBank/DDBJ whole genome shotgun (WGS) entry which is preliminary data.</text>
</comment>
<evidence type="ECO:0000259" key="8">
    <source>
        <dbReference type="PROSITE" id="PS50249"/>
    </source>
</evidence>
<dbReference type="PANTHER" id="PTHR30471">
    <property type="entry name" value="DNA REPAIR PROTEIN RADC"/>
    <property type="match status" value="1"/>
</dbReference>
<evidence type="ECO:0000256" key="2">
    <source>
        <dbReference type="ARBA" id="ARBA00022670"/>
    </source>
</evidence>
<dbReference type="Pfam" id="PF04002">
    <property type="entry name" value="RadC"/>
    <property type="match status" value="1"/>
</dbReference>
<keyword evidence="6" id="KW-0482">Metalloprotease</keyword>
<evidence type="ECO:0000256" key="5">
    <source>
        <dbReference type="ARBA" id="ARBA00022833"/>
    </source>
</evidence>
<dbReference type="Proteomes" id="UP000236151">
    <property type="component" value="Unassembled WGS sequence"/>
</dbReference>
<dbReference type="Gene3D" id="3.40.140.10">
    <property type="entry name" value="Cytidine Deaminase, domain 2"/>
    <property type="match status" value="1"/>
</dbReference>
<evidence type="ECO:0000256" key="6">
    <source>
        <dbReference type="ARBA" id="ARBA00023049"/>
    </source>
</evidence>
<keyword evidence="10" id="KW-1185">Reference proteome</keyword>
<evidence type="ECO:0000313" key="10">
    <source>
        <dbReference type="Proteomes" id="UP000236151"/>
    </source>
</evidence>
<evidence type="ECO:0000256" key="1">
    <source>
        <dbReference type="ARBA" id="ARBA00010243"/>
    </source>
</evidence>
<dbReference type="NCBIfam" id="NF000642">
    <property type="entry name" value="PRK00024.1"/>
    <property type="match status" value="1"/>
</dbReference>
<dbReference type="InterPro" id="IPR020891">
    <property type="entry name" value="UPF0758_CS"/>
</dbReference>
<dbReference type="InterPro" id="IPR025657">
    <property type="entry name" value="RadC_JAB"/>
</dbReference>
<evidence type="ECO:0000256" key="3">
    <source>
        <dbReference type="ARBA" id="ARBA00022723"/>
    </source>
</evidence>
<dbReference type="CDD" id="cd08071">
    <property type="entry name" value="MPN_DUF2466"/>
    <property type="match status" value="1"/>
</dbReference>
<dbReference type="GO" id="GO:0046872">
    <property type="term" value="F:metal ion binding"/>
    <property type="evidence" value="ECO:0007669"/>
    <property type="project" value="UniProtKB-KW"/>
</dbReference>
<dbReference type="EMBL" id="NIOJ01000059">
    <property type="protein sequence ID" value="PNT95779.1"/>
    <property type="molecule type" value="Genomic_DNA"/>
</dbReference>
<dbReference type="NCBIfam" id="TIGR00608">
    <property type="entry name" value="radc"/>
    <property type="match status" value="1"/>
</dbReference>
<dbReference type="GO" id="GO:0008237">
    <property type="term" value="F:metallopeptidase activity"/>
    <property type="evidence" value="ECO:0007669"/>
    <property type="project" value="UniProtKB-KW"/>
</dbReference>
<dbReference type="GO" id="GO:0006508">
    <property type="term" value="P:proteolysis"/>
    <property type="evidence" value="ECO:0007669"/>
    <property type="project" value="UniProtKB-KW"/>
</dbReference>
<organism evidence="9 10">
    <name type="scientific">Clostridium thermosuccinogenes</name>
    <dbReference type="NCBI Taxonomy" id="84032"/>
    <lineage>
        <taxon>Bacteria</taxon>
        <taxon>Bacillati</taxon>
        <taxon>Bacillota</taxon>
        <taxon>Clostridia</taxon>
        <taxon>Eubacteriales</taxon>
        <taxon>Clostridiaceae</taxon>
        <taxon>Clostridium</taxon>
    </lineage>
</organism>
<dbReference type="InterPro" id="IPR046778">
    <property type="entry name" value="UPF0758_N"/>
</dbReference>
<feature type="domain" description="MPN" evidence="8">
    <location>
        <begin position="113"/>
        <end position="235"/>
    </location>
</feature>
<dbReference type="PROSITE" id="PS50249">
    <property type="entry name" value="MPN"/>
    <property type="match status" value="1"/>
</dbReference>
<dbReference type="OrthoDB" id="9804482at2"/>
<reference evidence="9 10" key="1">
    <citation type="submission" date="2017-06" db="EMBL/GenBank/DDBJ databases">
        <title>Investigating the central metabolism of Clostridium thermosuccinogenes.</title>
        <authorList>
            <person name="Koendjbiharie J.G."/>
            <person name="van Kranenburg R."/>
        </authorList>
    </citation>
    <scope>NUCLEOTIDE SEQUENCE [LARGE SCALE GENOMIC DNA]</scope>
    <source>
        <strain evidence="9 10">DSM 5806</strain>
    </source>
</reference>
<keyword evidence="2" id="KW-0645">Protease</keyword>
<dbReference type="InterPro" id="IPR037518">
    <property type="entry name" value="MPN"/>
</dbReference>
<name>A0A2K2FAG2_9CLOT</name>
<dbReference type="PROSITE" id="PS01302">
    <property type="entry name" value="UPF0758"/>
    <property type="match status" value="1"/>
</dbReference>
<dbReference type="AlphaFoldDB" id="A0A2K2FAG2"/>
<keyword evidence="3" id="KW-0479">Metal-binding</keyword>
<evidence type="ECO:0000256" key="4">
    <source>
        <dbReference type="ARBA" id="ARBA00022801"/>
    </source>
</evidence>
<evidence type="ECO:0000256" key="7">
    <source>
        <dbReference type="RuleBase" id="RU003797"/>
    </source>
</evidence>
<gene>
    <name evidence="9" type="ORF">CDQ84_16425</name>
</gene>
<dbReference type="InterPro" id="IPR001405">
    <property type="entry name" value="UPF0758"/>
</dbReference>
<dbReference type="Pfam" id="PF20582">
    <property type="entry name" value="UPF0758_N"/>
    <property type="match status" value="1"/>
</dbReference>
<keyword evidence="5" id="KW-0862">Zinc</keyword>
<protein>
    <recommendedName>
        <fullName evidence="8">MPN domain-containing protein</fullName>
    </recommendedName>
</protein>
<accession>A0A2K2FAG2</accession>
<comment type="similarity">
    <text evidence="1 7">Belongs to the UPF0758 family.</text>
</comment>
<proteinExistence type="inferred from homology"/>
<dbReference type="PANTHER" id="PTHR30471:SF3">
    <property type="entry name" value="UPF0758 PROTEIN YEES-RELATED"/>
    <property type="match status" value="1"/>
</dbReference>
<keyword evidence="4" id="KW-0378">Hydrolase</keyword>
<sequence length="235" mass="26217">MPDVNYRLKMKDLPVCERPYEKLEEYGPEMLSNAELLAIIIKTGSRNETSVALAQRILKQDKSNKGLAFLHDIGLEELRRINGIGRVKAIQIKALAELSKRMSSTYTSGKRVVIKTPEDVSKLLMEEMRHLKKEVFKVILLNAKNHMIRCMDISVGSLTASIVHPREVFSEAVKSGCAGLLFVHNHPSGDPEPSTEDVDTTLRLVDSGKILGIKVLDHVIIGDGRYVSLKEKGLM</sequence>